<dbReference type="EMBL" id="JAMYRI010000010">
    <property type="protein sequence ID" value="MER9286005.1"/>
    <property type="molecule type" value="Genomic_DNA"/>
</dbReference>
<dbReference type="Proteomes" id="UP001480082">
    <property type="component" value="Unassembled WGS sequence"/>
</dbReference>
<keyword evidence="2" id="KW-1185">Reference proteome</keyword>
<reference evidence="1 2" key="1">
    <citation type="journal article" date="2024" name="Proc. Natl. Acad. Sci. U.S.A.">
        <title>The evolutionary genomics of adaptation to stress in wild rhizobium bacteria.</title>
        <authorList>
            <person name="Kehlet-Delgado H."/>
            <person name="Montoya A.P."/>
            <person name="Jensen K.T."/>
            <person name="Wendlandt C.E."/>
            <person name="Dexheimer C."/>
            <person name="Roberts M."/>
            <person name="Torres Martinez L."/>
            <person name="Friesen M.L."/>
            <person name="Griffitts J.S."/>
            <person name="Porter S.S."/>
        </authorList>
    </citation>
    <scope>NUCLEOTIDE SEQUENCE [LARGE SCALE GENOMIC DNA]</scope>
    <source>
        <strain evidence="1 2">M0468</strain>
    </source>
</reference>
<protein>
    <submittedName>
        <fullName evidence="1">Uncharacterized protein</fullName>
    </submittedName>
</protein>
<organism evidence="1 2">
    <name type="scientific">Mesorhizobium australicum</name>
    <dbReference type="NCBI Taxonomy" id="536018"/>
    <lineage>
        <taxon>Bacteria</taxon>
        <taxon>Pseudomonadati</taxon>
        <taxon>Pseudomonadota</taxon>
        <taxon>Alphaproteobacteria</taxon>
        <taxon>Hyphomicrobiales</taxon>
        <taxon>Phyllobacteriaceae</taxon>
        <taxon>Mesorhizobium</taxon>
    </lineage>
</organism>
<evidence type="ECO:0000313" key="1">
    <source>
        <dbReference type="EMBL" id="MER9286005.1"/>
    </source>
</evidence>
<name>A0ACC6T262_9HYPH</name>
<evidence type="ECO:0000313" key="2">
    <source>
        <dbReference type="Proteomes" id="UP001480082"/>
    </source>
</evidence>
<gene>
    <name evidence="1" type="ORF">NKI81_18895</name>
</gene>
<proteinExistence type="predicted"/>
<comment type="caution">
    <text evidence="1">The sequence shown here is derived from an EMBL/GenBank/DDBJ whole genome shotgun (WGS) entry which is preliminary data.</text>
</comment>
<accession>A0ACC6T262</accession>
<sequence>MSVPSRNLVRLTSASLLIGFTALMAIVVTNFWLGQRAQSYFDDAIAARDTRVAAVELRNAMQMAEASERGFVITGNEIYLGRIKQPKPKRSATCKRCGPC</sequence>